<sequence>MISYKGYASYVVVEALDGDGNALGESTTIETLPPSNLVSSVVAEEAQWLQDHSGTAQTSQWISVLESPIVSYVLGVVSCAVTVVVVALLWIARRNGPSWLQRKSYERVNAKELDEDDFSEDTMVEEMNGRMEHKKPDT</sequence>
<feature type="region of interest" description="Disordered" evidence="1">
    <location>
        <begin position="116"/>
        <end position="138"/>
    </location>
</feature>
<evidence type="ECO:0000313" key="4">
    <source>
        <dbReference type="Proteomes" id="UP001271007"/>
    </source>
</evidence>
<evidence type="ECO:0000256" key="2">
    <source>
        <dbReference type="SAM" id="Phobius"/>
    </source>
</evidence>
<feature type="compositionally biased region" description="Basic and acidic residues" evidence="1">
    <location>
        <begin position="127"/>
        <end position="138"/>
    </location>
</feature>
<evidence type="ECO:0000256" key="1">
    <source>
        <dbReference type="SAM" id="MobiDB-lite"/>
    </source>
</evidence>
<reference evidence="3" key="1">
    <citation type="submission" date="2023-04" db="EMBL/GenBank/DDBJ databases">
        <title>Black Yeasts Isolated from many extreme environments.</title>
        <authorList>
            <person name="Coleine C."/>
            <person name="Stajich J.E."/>
            <person name="Selbmann L."/>
        </authorList>
    </citation>
    <scope>NUCLEOTIDE SEQUENCE</scope>
    <source>
        <strain evidence="3">CCFEE 5312</strain>
    </source>
</reference>
<dbReference type="EMBL" id="JAWDJX010000056">
    <property type="protein sequence ID" value="KAK3047788.1"/>
    <property type="molecule type" value="Genomic_DNA"/>
</dbReference>
<feature type="transmembrane region" description="Helical" evidence="2">
    <location>
        <begin position="69"/>
        <end position="92"/>
    </location>
</feature>
<evidence type="ECO:0000313" key="3">
    <source>
        <dbReference type="EMBL" id="KAK3047788.1"/>
    </source>
</evidence>
<gene>
    <name evidence="3" type="ORF">LTR09_010763</name>
</gene>
<protein>
    <submittedName>
        <fullName evidence="3">Uncharacterized protein</fullName>
    </submittedName>
</protein>
<keyword evidence="2" id="KW-1133">Transmembrane helix</keyword>
<dbReference type="Proteomes" id="UP001271007">
    <property type="component" value="Unassembled WGS sequence"/>
</dbReference>
<organism evidence="3 4">
    <name type="scientific">Extremus antarcticus</name>
    <dbReference type="NCBI Taxonomy" id="702011"/>
    <lineage>
        <taxon>Eukaryota</taxon>
        <taxon>Fungi</taxon>
        <taxon>Dikarya</taxon>
        <taxon>Ascomycota</taxon>
        <taxon>Pezizomycotina</taxon>
        <taxon>Dothideomycetes</taxon>
        <taxon>Dothideomycetidae</taxon>
        <taxon>Mycosphaerellales</taxon>
        <taxon>Extremaceae</taxon>
        <taxon>Extremus</taxon>
    </lineage>
</organism>
<accession>A0AAJ0DD49</accession>
<keyword evidence="2" id="KW-0812">Transmembrane</keyword>
<keyword evidence="2" id="KW-0472">Membrane</keyword>
<comment type="caution">
    <text evidence="3">The sequence shown here is derived from an EMBL/GenBank/DDBJ whole genome shotgun (WGS) entry which is preliminary data.</text>
</comment>
<name>A0AAJ0DD49_9PEZI</name>
<dbReference type="AlphaFoldDB" id="A0AAJ0DD49"/>
<keyword evidence="4" id="KW-1185">Reference proteome</keyword>
<proteinExistence type="predicted"/>